<dbReference type="Proteomes" id="UP000324800">
    <property type="component" value="Unassembled WGS sequence"/>
</dbReference>
<organism evidence="1 2">
    <name type="scientific">Streblomastix strix</name>
    <dbReference type="NCBI Taxonomy" id="222440"/>
    <lineage>
        <taxon>Eukaryota</taxon>
        <taxon>Metamonada</taxon>
        <taxon>Preaxostyla</taxon>
        <taxon>Oxymonadida</taxon>
        <taxon>Streblomastigidae</taxon>
        <taxon>Streblomastix</taxon>
    </lineage>
</organism>
<evidence type="ECO:0000313" key="1">
    <source>
        <dbReference type="EMBL" id="KAA6403115.1"/>
    </source>
</evidence>
<evidence type="ECO:0008006" key="3">
    <source>
        <dbReference type="Google" id="ProtNLM"/>
    </source>
</evidence>
<comment type="caution">
    <text evidence="1">The sequence shown here is derived from an EMBL/GenBank/DDBJ whole genome shotgun (WGS) entry which is preliminary data.</text>
</comment>
<protein>
    <recommendedName>
        <fullName evidence="3">Cyclin N-terminal domain-containing protein</fullName>
    </recommendedName>
</protein>
<name>A0A5J4X956_9EUKA</name>
<proteinExistence type="predicted"/>
<evidence type="ECO:0000313" key="2">
    <source>
        <dbReference type="Proteomes" id="UP000324800"/>
    </source>
</evidence>
<dbReference type="OrthoDB" id="10250320at2759"/>
<sequence>MGAQCAIIALIYIERLITDIKVTLHPINWRRIIIISLLTSAKMWEDRVIFDSHIIKRAFLFIKVVNSNKIGEEFQITWRWWCIVYRIIEERRIAKVGKSSLKHGQNTKKACQSLVVGKETHSWKVE</sequence>
<gene>
    <name evidence="1" type="ORF">EZS28_001362</name>
</gene>
<accession>A0A5J4X956</accession>
<dbReference type="Gene3D" id="1.10.472.10">
    <property type="entry name" value="Cyclin-like"/>
    <property type="match status" value="1"/>
</dbReference>
<dbReference type="EMBL" id="SNRW01000138">
    <property type="protein sequence ID" value="KAA6403115.1"/>
    <property type="molecule type" value="Genomic_DNA"/>
</dbReference>
<reference evidence="1 2" key="1">
    <citation type="submission" date="2019-03" db="EMBL/GenBank/DDBJ databases">
        <title>Single cell metagenomics reveals metabolic interactions within the superorganism composed of flagellate Streblomastix strix and complex community of Bacteroidetes bacteria on its surface.</title>
        <authorList>
            <person name="Treitli S.C."/>
            <person name="Kolisko M."/>
            <person name="Husnik F."/>
            <person name="Keeling P."/>
            <person name="Hampl V."/>
        </authorList>
    </citation>
    <scope>NUCLEOTIDE SEQUENCE [LARGE SCALE GENOMIC DNA]</scope>
    <source>
        <strain evidence="1">ST1C</strain>
    </source>
</reference>
<dbReference type="AlphaFoldDB" id="A0A5J4X956"/>